<name>A0A517TX39_9BACT</name>
<keyword evidence="3" id="KW-1185">Reference proteome</keyword>
<sequence length="326" mass="37333">MPRPAYSLASDNVQRPSTITETKRSSLPYRLRRLLGLVNLYHWSLEWTIHADSNWTLGVAPYPYTFNRRDLWLLGIERIADILNGCETAISAGAEKSDGSNSRGRFNPRELASNKQSLEDVETLAADDAEREYKVKSHSWPSLPLDGRDLLTSVSFYIPDLNQQDPVDSWTLIPFDVISPAMRQASNHVEKDLAGLGITWDGPPYYRHFENGDELLQYLRAKRIEEEFAIADLEQHRRDFVARIEMALRVAYERDCLPGTGSLPVKGQRGRKKIFDAAKDTKLALDWEAARSQHMPKKEFVKLRGLSLRELQLALGRVRREKRISE</sequence>
<proteinExistence type="predicted"/>
<dbReference type="EMBL" id="CP036339">
    <property type="protein sequence ID" value="QDT72945.1"/>
    <property type="molecule type" value="Genomic_DNA"/>
</dbReference>
<gene>
    <name evidence="2" type="ORF">I41_21320</name>
</gene>
<organism evidence="2 3">
    <name type="scientific">Lacipirellula limnantheis</name>
    <dbReference type="NCBI Taxonomy" id="2528024"/>
    <lineage>
        <taxon>Bacteria</taxon>
        <taxon>Pseudomonadati</taxon>
        <taxon>Planctomycetota</taxon>
        <taxon>Planctomycetia</taxon>
        <taxon>Pirellulales</taxon>
        <taxon>Lacipirellulaceae</taxon>
        <taxon>Lacipirellula</taxon>
    </lineage>
</organism>
<dbReference type="RefSeq" id="WP_145432460.1">
    <property type="nucleotide sequence ID" value="NZ_CP036339.1"/>
</dbReference>
<reference evidence="2 3" key="1">
    <citation type="submission" date="2019-02" db="EMBL/GenBank/DDBJ databases">
        <title>Deep-cultivation of Planctomycetes and their phenomic and genomic characterization uncovers novel biology.</title>
        <authorList>
            <person name="Wiegand S."/>
            <person name="Jogler M."/>
            <person name="Boedeker C."/>
            <person name="Pinto D."/>
            <person name="Vollmers J."/>
            <person name="Rivas-Marin E."/>
            <person name="Kohn T."/>
            <person name="Peeters S.H."/>
            <person name="Heuer A."/>
            <person name="Rast P."/>
            <person name="Oberbeckmann S."/>
            <person name="Bunk B."/>
            <person name="Jeske O."/>
            <person name="Meyerdierks A."/>
            <person name="Storesund J.E."/>
            <person name="Kallscheuer N."/>
            <person name="Luecker S."/>
            <person name="Lage O.M."/>
            <person name="Pohl T."/>
            <person name="Merkel B.J."/>
            <person name="Hornburger P."/>
            <person name="Mueller R.-W."/>
            <person name="Bruemmer F."/>
            <person name="Labrenz M."/>
            <person name="Spormann A.M."/>
            <person name="Op den Camp H."/>
            <person name="Overmann J."/>
            <person name="Amann R."/>
            <person name="Jetten M.S.M."/>
            <person name="Mascher T."/>
            <person name="Medema M.H."/>
            <person name="Devos D.P."/>
            <person name="Kaster A.-K."/>
            <person name="Ovreas L."/>
            <person name="Rohde M."/>
            <person name="Galperin M.Y."/>
            <person name="Jogler C."/>
        </authorList>
    </citation>
    <scope>NUCLEOTIDE SEQUENCE [LARGE SCALE GENOMIC DNA]</scope>
    <source>
        <strain evidence="2 3">I41</strain>
    </source>
</reference>
<feature type="region of interest" description="Disordered" evidence="1">
    <location>
        <begin position="93"/>
        <end position="112"/>
    </location>
</feature>
<evidence type="ECO:0000256" key="1">
    <source>
        <dbReference type="SAM" id="MobiDB-lite"/>
    </source>
</evidence>
<dbReference type="KEGG" id="llh:I41_21320"/>
<evidence type="ECO:0000313" key="2">
    <source>
        <dbReference type="EMBL" id="QDT72945.1"/>
    </source>
</evidence>
<dbReference type="AlphaFoldDB" id="A0A517TX39"/>
<evidence type="ECO:0000313" key="3">
    <source>
        <dbReference type="Proteomes" id="UP000317909"/>
    </source>
</evidence>
<dbReference type="Proteomes" id="UP000317909">
    <property type="component" value="Chromosome"/>
</dbReference>
<accession>A0A517TX39</accession>
<protein>
    <submittedName>
        <fullName evidence="2">Uncharacterized protein</fullName>
    </submittedName>
</protein>